<dbReference type="Pfam" id="PF12796">
    <property type="entry name" value="Ank_2"/>
    <property type="match status" value="1"/>
</dbReference>
<feature type="repeat" description="ANK" evidence="3">
    <location>
        <begin position="34"/>
        <end position="66"/>
    </location>
</feature>
<gene>
    <name evidence="4" type="ORF">SAMN05421877_110149</name>
</gene>
<name>A0A1H6BJL6_9SPHI</name>
<evidence type="ECO:0000256" key="3">
    <source>
        <dbReference type="PROSITE-ProRule" id="PRU00023"/>
    </source>
</evidence>
<evidence type="ECO:0000313" key="5">
    <source>
        <dbReference type="Proteomes" id="UP000236731"/>
    </source>
</evidence>
<dbReference type="InterPro" id="IPR036770">
    <property type="entry name" value="Ankyrin_rpt-contain_sf"/>
</dbReference>
<accession>A0A1H6BJL6</accession>
<keyword evidence="5" id="KW-1185">Reference proteome</keyword>
<dbReference type="PROSITE" id="PS50297">
    <property type="entry name" value="ANK_REP_REGION"/>
    <property type="match status" value="1"/>
</dbReference>
<dbReference type="Gene3D" id="1.25.40.20">
    <property type="entry name" value="Ankyrin repeat-containing domain"/>
    <property type="match status" value="1"/>
</dbReference>
<dbReference type="PANTHER" id="PTHR24198">
    <property type="entry name" value="ANKYRIN REPEAT AND PROTEIN KINASE DOMAIN-CONTAINING PROTEIN"/>
    <property type="match status" value="1"/>
</dbReference>
<sequence>MIMDSEVENAVKRGDTVYLDKHVNASNIEAVNAQSQSMLMMATYQDNYDLASFLVKKGADPNQQDEQLNSPFLYAGASGYLDMVKLYLAYGARFDVFNRYHGTALIPAAEKGHIEVVRLLAKTKNFPINHVNKLGWTALMEAIVLGNGGKDHVEIVSILLKAGADPNIPDKDGVLPIEHAKQKGFSEIVEILQLH</sequence>
<protein>
    <submittedName>
        <fullName evidence="4">Uncharacterized protein</fullName>
    </submittedName>
</protein>
<dbReference type="PROSITE" id="PS50088">
    <property type="entry name" value="ANK_REPEAT"/>
    <property type="match status" value="2"/>
</dbReference>
<dbReference type="PANTHER" id="PTHR24198:SF194">
    <property type="entry name" value="INVERSIN-A"/>
    <property type="match status" value="1"/>
</dbReference>
<dbReference type="Proteomes" id="UP000236731">
    <property type="component" value="Unassembled WGS sequence"/>
</dbReference>
<organism evidence="4 5">
    <name type="scientific">Sphingobacterium lactis</name>
    <dbReference type="NCBI Taxonomy" id="797291"/>
    <lineage>
        <taxon>Bacteria</taxon>
        <taxon>Pseudomonadati</taxon>
        <taxon>Bacteroidota</taxon>
        <taxon>Sphingobacteriia</taxon>
        <taxon>Sphingobacteriales</taxon>
        <taxon>Sphingobacteriaceae</taxon>
        <taxon>Sphingobacterium</taxon>
    </lineage>
</organism>
<dbReference type="SUPFAM" id="SSF48403">
    <property type="entry name" value="Ankyrin repeat"/>
    <property type="match status" value="1"/>
</dbReference>
<dbReference type="AlphaFoldDB" id="A0A1H6BJL6"/>
<feature type="repeat" description="ANK" evidence="3">
    <location>
        <begin position="134"/>
        <end position="171"/>
    </location>
</feature>
<evidence type="ECO:0000256" key="2">
    <source>
        <dbReference type="ARBA" id="ARBA00023043"/>
    </source>
</evidence>
<reference evidence="5" key="1">
    <citation type="submission" date="2016-10" db="EMBL/GenBank/DDBJ databases">
        <authorList>
            <person name="Varghese N."/>
            <person name="Submissions S."/>
        </authorList>
    </citation>
    <scope>NUCLEOTIDE SEQUENCE [LARGE SCALE GENOMIC DNA]</scope>
    <source>
        <strain evidence="5">DSM 22361</strain>
    </source>
</reference>
<keyword evidence="1" id="KW-0677">Repeat</keyword>
<keyword evidence="2 3" id="KW-0040">ANK repeat</keyword>
<evidence type="ECO:0000313" key="4">
    <source>
        <dbReference type="EMBL" id="SEG60900.1"/>
    </source>
</evidence>
<dbReference type="SMART" id="SM00248">
    <property type="entry name" value="ANK"/>
    <property type="match status" value="4"/>
</dbReference>
<evidence type="ECO:0000256" key="1">
    <source>
        <dbReference type="ARBA" id="ARBA00022737"/>
    </source>
</evidence>
<dbReference type="EMBL" id="FNUT01000010">
    <property type="protein sequence ID" value="SEG60900.1"/>
    <property type="molecule type" value="Genomic_DNA"/>
</dbReference>
<proteinExistence type="predicted"/>
<dbReference type="InterPro" id="IPR002110">
    <property type="entry name" value="Ankyrin_rpt"/>
</dbReference>
<dbReference type="Pfam" id="PF00023">
    <property type="entry name" value="Ank"/>
    <property type="match status" value="1"/>
</dbReference>